<evidence type="ECO:0000313" key="15">
    <source>
        <dbReference type="Proteomes" id="UP000001695"/>
    </source>
</evidence>
<dbReference type="SUPFAM" id="SSF158472">
    <property type="entry name" value="HAMP domain-like"/>
    <property type="match status" value="1"/>
</dbReference>
<dbReference type="Proteomes" id="UP000001695">
    <property type="component" value="Chromosome"/>
</dbReference>
<accession>B2IDJ0</accession>
<evidence type="ECO:0000256" key="11">
    <source>
        <dbReference type="SAM" id="Phobius"/>
    </source>
</evidence>
<dbReference type="eggNOG" id="COG4564">
    <property type="taxonomic scope" value="Bacteria"/>
</dbReference>
<evidence type="ECO:0000256" key="1">
    <source>
        <dbReference type="ARBA" id="ARBA00004651"/>
    </source>
</evidence>
<dbReference type="Gene3D" id="6.10.340.10">
    <property type="match status" value="1"/>
</dbReference>
<keyword evidence="9" id="KW-0175">Coiled coil</keyword>
<keyword evidence="2" id="KW-1003">Cell membrane</keyword>
<evidence type="ECO:0000259" key="12">
    <source>
        <dbReference type="PROSITE" id="PS50111"/>
    </source>
</evidence>
<reference evidence="14 15" key="2">
    <citation type="journal article" date="2010" name="J. Bacteriol.">
        <title>Complete genome sequence of Beijerinckia indica subsp. indica.</title>
        <authorList>
            <person name="Tamas I."/>
            <person name="Dedysh S.N."/>
            <person name="Liesack W."/>
            <person name="Stott M.B."/>
            <person name="Alam M."/>
            <person name="Murrell J.C."/>
            <person name="Dunfield P.F."/>
        </authorList>
    </citation>
    <scope>NUCLEOTIDE SEQUENCE [LARGE SCALE GENOMIC DNA]</scope>
    <source>
        <strain evidence="15">ATCC 9039 / DSM 1715 / NCIMB 8712</strain>
    </source>
</reference>
<dbReference type="HOGENOM" id="CLU_000445_107_21_5"/>
<dbReference type="InterPro" id="IPR004089">
    <property type="entry name" value="MCPsignal_dom"/>
</dbReference>
<dbReference type="GO" id="GO:0007165">
    <property type="term" value="P:signal transduction"/>
    <property type="evidence" value="ECO:0007669"/>
    <property type="project" value="UniProtKB-KW"/>
</dbReference>
<dbReference type="PROSITE" id="PS50111">
    <property type="entry name" value="CHEMOTAXIS_TRANSDUC_2"/>
    <property type="match status" value="1"/>
</dbReference>
<dbReference type="eggNOG" id="COG0840">
    <property type="taxonomic scope" value="Bacteria"/>
</dbReference>
<dbReference type="AlphaFoldDB" id="B2IDJ0"/>
<keyword evidence="6 11" id="KW-0472">Membrane</keyword>
<feature type="transmembrane region" description="Helical" evidence="11">
    <location>
        <begin position="12"/>
        <end position="34"/>
    </location>
</feature>
<dbReference type="CDD" id="cd06225">
    <property type="entry name" value="HAMP"/>
    <property type="match status" value="1"/>
</dbReference>
<name>B2IDJ0_BEII9</name>
<dbReference type="Gene3D" id="1.10.287.950">
    <property type="entry name" value="Methyl-accepting chemotaxis protein"/>
    <property type="match status" value="1"/>
</dbReference>
<feature type="domain" description="Methyl-accepting transducer" evidence="12">
    <location>
        <begin position="349"/>
        <end position="578"/>
    </location>
</feature>
<evidence type="ECO:0000256" key="8">
    <source>
        <dbReference type="PROSITE-ProRule" id="PRU00284"/>
    </source>
</evidence>
<evidence type="ECO:0000256" key="10">
    <source>
        <dbReference type="SAM" id="MobiDB-lite"/>
    </source>
</evidence>
<feature type="coiled-coil region" evidence="9">
    <location>
        <begin position="262"/>
        <end position="296"/>
    </location>
</feature>
<evidence type="ECO:0000313" key="14">
    <source>
        <dbReference type="EMBL" id="ACB95426.1"/>
    </source>
</evidence>
<dbReference type="PANTHER" id="PTHR43531:SF11">
    <property type="entry name" value="METHYL-ACCEPTING CHEMOTAXIS PROTEIN 3"/>
    <property type="match status" value="1"/>
</dbReference>
<keyword evidence="15" id="KW-1185">Reference proteome</keyword>
<evidence type="ECO:0000256" key="7">
    <source>
        <dbReference type="ARBA" id="ARBA00029447"/>
    </source>
</evidence>
<dbReference type="PROSITE" id="PS50885">
    <property type="entry name" value="HAMP"/>
    <property type="match status" value="2"/>
</dbReference>
<comment type="subcellular location">
    <subcellularLocation>
        <location evidence="1">Cell membrane</location>
        <topology evidence="1">Multi-pass membrane protein</topology>
    </subcellularLocation>
</comment>
<dbReference type="PANTHER" id="PTHR43531">
    <property type="entry name" value="PROTEIN ICFG"/>
    <property type="match status" value="1"/>
</dbReference>
<evidence type="ECO:0000256" key="9">
    <source>
        <dbReference type="SAM" id="Coils"/>
    </source>
</evidence>
<dbReference type="CDD" id="cd11386">
    <property type="entry name" value="MCP_signal"/>
    <property type="match status" value="1"/>
</dbReference>
<dbReference type="STRING" id="395963.Bind_1798"/>
<feature type="transmembrane region" description="Helical" evidence="11">
    <location>
        <begin position="191"/>
        <end position="209"/>
    </location>
</feature>
<keyword evidence="5 11" id="KW-1133">Transmembrane helix</keyword>
<proteinExistence type="inferred from homology"/>
<dbReference type="InterPro" id="IPR033480">
    <property type="entry name" value="sCache_2"/>
</dbReference>
<keyword evidence="3" id="KW-0145">Chemotaxis</keyword>
<dbReference type="GO" id="GO:0006935">
    <property type="term" value="P:chemotaxis"/>
    <property type="evidence" value="ECO:0007669"/>
    <property type="project" value="UniProtKB-KW"/>
</dbReference>
<protein>
    <submittedName>
        <fullName evidence="14">Methyl-accepting chemotaxis sensory transducer</fullName>
    </submittedName>
</protein>
<evidence type="ECO:0000256" key="4">
    <source>
        <dbReference type="ARBA" id="ARBA00022692"/>
    </source>
</evidence>
<feature type="coiled-coil region" evidence="9">
    <location>
        <begin position="549"/>
        <end position="587"/>
    </location>
</feature>
<dbReference type="EMBL" id="CP001016">
    <property type="protein sequence ID" value="ACB95426.1"/>
    <property type="molecule type" value="Genomic_DNA"/>
</dbReference>
<reference evidence="15" key="1">
    <citation type="submission" date="2008-03" db="EMBL/GenBank/DDBJ databases">
        <title>Complete sequence of chromosome of Beijerinckia indica subsp. indica ATCC 9039.</title>
        <authorList>
            <consortium name="US DOE Joint Genome Institute"/>
            <person name="Copeland A."/>
            <person name="Lucas S."/>
            <person name="Lapidus A."/>
            <person name="Glavina del Rio T."/>
            <person name="Dalin E."/>
            <person name="Tice H."/>
            <person name="Bruce D."/>
            <person name="Goodwin L."/>
            <person name="Pitluck S."/>
            <person name="LaButti K."/>
            <person name="Schmutz J."/>
            <person name="Larimer F."/>
            <person name="Land M."/>
            <person name="Hauser L."/>
            <person name="Kyrpides N."/>
            <person name="Mikhailova N."/>
            <person name="Dunfield P.F."/>
            <person name="Dedysh S.N."/>
            <person name="Liesack W."/>
            <person name="Saw J.H."/>
            <person name="Alam M."/>
            <person name="Chen Y."/>
            <person name="Murrell J.C."/>
            <person name="Richardson P."/>
        </authorList>
    </citation>
    <scope>NUCLEOTIDE SEQUENCE [LARGE SCALE GENOMIC DNA]</scope>
    <source>
        <strain evidence="15">ATCC 9039 / DSM 1715 / NCIMB 8712</strain>
    </source>
</reference>
<sequence length="615" mass="66910">MRLSISSLSIGRSISLIVLLTAVVVLTSLGFELYRTRLNLIEQKRSEIRHVVETAASIVEGFAAKAKAGEMTEREAQRQALAAIDPARFDGNNYFFIYADTIRIAHPNKASIGKDFANDVDSHGKYYLRDMIATAKAGGGYVDYYFNKINDTNSYPKTSYISPIADWNWAIGAGAYMDDIDRLFWQSSFELLLILIPLFSLLLGILFLIRKQITVLLQRLAANTKALAAGDLNVAVEAQTRSDEIGELARALQIFKDNSLTLEKTRRDNLALEASAAEERQRNEAARQKAAAYQTEVVRSLSRELERIATGDMTAFIEENFSSDYAKLRDDFNISVQHMRQSIAAIQSHMRAIRSGTSEISSATDDLSRRTEQQAASLEETAAALDEITATVKKTAEGATHARDVVSTAKADADKSGAVVAEAIKAMGGIEQSSAQIGQIIGVIDEIAFQTNLLALNAGVEAARAGEAGRGFAVVASEVRALAQRSAEAAKEIKTLIQASSTQVNQGVDLVGETGKALDRIVAQVSEINRIVAEIAASAHEQATGLHQVNTAINQMDQITQQNAAMVEETTAAAHALMRESEELAQRIDRFEIGDAKVPSNSRERQGQKRLLSVA</sequence>
<dbReference type="SMART" id="SM00304">
    <property type="entry name" value="HAMP"/>
    <property type="match status" value="2"/>
</dbReference>
<keyword evidence="8" id="KW-0807">Transducer</keyword>
<keyword evidence="4 11" id="KW-0812">Transmembrane</keyword>
<evidence type="ECO:0000259" key="13">
    <source>
        <dbReference type="PROSITE" id="PS50885"/>
    </source>
</evidence>
<dbReference type="Pfam" id="PF00672">
    <property type="entry name" value="HAMP"/>
    <property type="match status" value="1"/>
</dbReference>
<dbReference type="InterPro" id="IPR003660">
    <property type="entry name" value="HAMP_dom"/>
</dbReference>
<dbReference type="OrthoDB" id="8482111at2"/>
<organism evidence="14 15">
    <name type="scientific">Beijerinckia indica subsp. indica (strain ATCC 9039 / DSM 1715 / NCIMB 8712)</name>
    <dbReference type="NCBI Taxonomy" id="395963"/>
    <lineage>
        <taxon>Bacteria</taxon>
        <taxon>Pseudomonadati</taxon>
        <taxon>Pseudomonadota</taxon>
        <taxon>Alphaproteobacteria</taxon>
        <taxon>Hyphomicrobiales</taxon>
        <taxon>Beijerinckiaceae</taxon>
        <taxon>Beijerinckia</taxon>
    </lineage>
</organism>
<feature type="domain" description="HAMP" evidence="13">
    <location>
        <begin position="292"/>
        <end position="344"/>
    </location>
</feature>
<feature type="region of interest" description="Disordered" evidence="10">
    <location>
        <begin position="595"/>
        <end position="615"/>
    </location>
</feature>
<evidence type="ECO:0000256" key="3">
    <source>
        <dbReference type="ARBA" id="ARBA00022500"/>
    </source>
</evidence>
<dbReference type="KEGG" id="bid:Bind_1798"/>
<comment type="similarity">
    <text evidence="7">Belongs to the methyl-accepting chemotaxis (MCP) protein family.</text>
</comment>
<gene>
    <name evidence="14" type="ordered locus">Bind_1798</name>
</gene>
<dbReference type="InterPro" id="IPR051310">
    <property type="entry name" value="MCP_chemotaxis"/>
</dbReference>
<feature type="domain" description="HAMP" evidence="13">
    <location>
        <begin position="211"/>
        <end position="264"/>
    </location>
</feature>
<dbReference type="Pfam" id="PF17200">
    <property type="entry name" value="sCache_2"/>
    <property type="match status" value="1"/>
</dbReference>
<evidence type="ECO:0000256" key="2">
    <source>
        <dbReference type="ARBA" id="ARBA00022475"/>
    </source>
</evidence>
<evidence type="ECO:0000256" key="6">
    <source>
        <dbReference type="ARBA" id="ARBA00023136"/>
    </source>
</evidence>
<dbReference type="SMART" id="SM00283">
    <property type="entry name" value="MA"/>
    <property type="match status" value="1"/>
</dbReference>
<dbReference type="Gene3D" id="3.30.450.20">
    <property type="entry name" value="PAS domain"/>
    <property type="match status" value="1"/>
</dbReference>
<dbReference type="SMART" id="SM01049">
    <property type="entry name" value="Cache_2"/>
    <property type="match status" value="1"/>
</dbReference>
<dbReference type="FunFam" id="1.10.287.950:FF:000001">
    <property type="entry name" value="Methyl-accepting chemotaxis sensory transducer"/>
    <property type="match status" value="1"/>
</dbReference>
<dbReference type="RefSeq" id="WP_012384783.1">
    <property type="nucleotide sequence ID" value="NC_010581.1"/>
</dbReference>
<dbReference type="Pfam" id="PF00015">
    <property type="entry name" value="MCPsignal"/>
    <property type="match status" value="1"/>
</dbReference>
<dbReference type="GO" id="GO:0005886">
    <property type="term" value="C:plasma membrane"/>
    <property type="evidence" value="ECO:0007669"/>
    <property type="project" value="UniProtKB-SubCell"/>
</dbReference>
<dbReference type="SUPFAM" id="SSF58104">
    <property type="entry name" value="Methyl-accepting chemotaxis protein (MCP) signaling domain"/>
    <property type="match status" value="1"/>
</dbReference>
<evidence type="ECO:0000256" key="5">
    <source>
        <dbReference type="ARBA" id="ARBA00022989"/>
    </source>
</evidence>